<name>A0A2Y9BLK6_9FIRM</name>
<dbReference type="HAMAP" id="MF_01845">
    <property type="entry name" value="UPF0597"/>
    <property type="match status" value="1"/>
</dbReference>
<dbReference type="OrthoDB" id="41906at2"/>
<dbReference type="RefSeq" id="WP_109732548.1">
    <property type="nucleotide sequence ID" value="NZ_BAAACK010000005.1"/>
</dbReference>
<dbReference type="EMBL" id="QGDL01000011">
    <property type="protein sequence ID" value="PWJ27741.1"/>
    <property type="molecule type" value="Genomic_DNA"/>
</dbReference>
<accession>A0A2Y9BLK6</accession>
<keyword evidence="4" id="KW-1185">Reference proteome</keyword>
<evidence type="ECO:0000256" key="1">
    <source>
        <dbReference type="HAMAP-Rule" id="MF_01845"/>
    </source>
</evidence>
<comment type="similarity">
    <text evidence="1">Belongs to the UPF0597 family.</text>
</comment>
<protein>
    <recommendedName>
        <fullName evidence="1">UPF0597 protein A8806_111178</fullName>
    </recommendedName>
</protein>
<sequence length="433" mass="46514">MERHNQQYIRLLEKELVPALGCTEPIAIAYAAAYAREVLGAMPKEVDVKVSSNIIKNVKSVTIPNTGGMKGIEAAAAAGIAAGDPQKKLEVISAVTEEQIPFIRKYLEQVPVRVSASENDEVFDIRVSVKDNEKQALVRIVREHMNIVYVEKDGKTVFQKTEETGLENTETALTIEQIVEFADEAAIDEIRPLIRRQIDFNMAIAREGIAHEYGGSVGRTILSHSAQTPADKARAYAAAGSDARMSGCTLPVIIVSGSGNQGITASVPIAVYAAEKGFDEEKMIRAVALSDLLTIYQRQFIGRLSAYCGAVNAGCASAAGIAYLEGGGFEEVAHTLINSLAAVSGVICDGAKPSCAAKIAASVEAGLLGYDMFRDKKEFVGGDGIVTCDADETIKNVGILGKEGMRQTDRKIIEIMLQRTESRNHRCARGTCE</sequence>
<dbReference type="InterPro" id="IPR005130">
    <property type="entry name" value="Ser_deHydtase-like_asu"/>
</dbReference>
<feature type="domain" description="Serine dehydratase-like alpha subunit" evidence="2">
    <location>
        <begin position="87"/>
        <end position="413"/>
    </location>
</feature>
<dbReference type="PANTHER" id="PTHR30501">
    <property type="entry name" value="UPF0597 PROTEIN YHAM"/>
    <property type="match status" value="1"/>
</dbReference>
<dbReference type="AlphaFoldDB" id="A0A2Y9BLK6"/>
<dbReference type="InterPro" id="IPR021144">
    <property type="entry name" value="UPF0597"/>
</dbReference>
<evidence type="ECO:0000313" key="4">
    <source>
        <dbReference type="Proteomes" id="UP000245845"/>
    </source>
</evidence>
<evidence type="ECO:0000313" key="3">
    <source>
        <dbReference type="EMBL" id="PWJ27741.1"/>
    </source>
</evidence>
<dbReference type="Proteomes" id="UP000245845">
    <property type="component" value="Unassembled WGS sequence"/>
</dbReference>
<dbReference type="Pfam" id="PF03313">
    <property type="entry name" value="SDH_alpha"/>
    <property type="match status" value="1"/>
</dbReference>
<comment type="caution">
    <text evidence="3">The sequence shown here is derived from an EMBL/GenBank/DDBJ whole genome shotgun (WGS) entry which is preliminary data.</text>
</comment>
<organism evidence="3 4">
    <name type="scientific">Faecalicatena orotica</name>
    <dbReference type="NCBI Taxonomy" id="1544"/>
    <lineage>
        <taxon>Bacteria</taxon>
        <taxon>Bacillati</taxon>
        <taxon>Bacillota</taxon>
        <taxon>Clostridia</taxon>
        <taxon>Lachnospirales</taxon>
        <taxon>Lachnospiraceae</taxon>
        <taxon>Faecalicatena</taxon>
    </lineage>
</organism>
<dbReference type="GO" id="GO:0080146">
    <property type="term" value="F:L-cysteine desulfhydrase activity"/>
    <property type="evidence" value="ECO:0007669"/>
    <property type="project" value="TreeGrafter"/>
</dbReference>
<dbReference type="PIRSF" id="PIRSF006054">
    <property type="entry name" value="UCP006054"/>
    <property type="match status" value="1"/>
</dbReference>
<dbReference type="GO" id="GO:0019450">
    <property type="term" value="P:L-cysteine catabolic process to pyruvate"/>
    <property type="evidence" value="ECO:0007669"/>
    <property type="project" value="TreeGrafter"/>
</dbReference>
<proteinExistence type="inferred from homology"/>
<gene>
    <name evidence="3" type="ORF">A8806_111178</name>
</gene>
<dbReference type="PANTHER" id="PTHR30501:SF2">
    <property type="entry name" value="UPF0597 PROTEIN YHAM"/>
    <property type="match status" value="1"/>
</dbReference>
<evidence type="ECO:0000259" key="2">
    <source>
        <dbReference type="Pfam" id="PF03313"/>
    </source>
</evidence>
<reference evidence="3 4" key="1">
    <citation type="submission" date="2018-05" db="EMBL/GenBank/DDBJ databases">
        <title>The Hungate 1000. A catalogue of reference genomes from the rumen microbiome.</title>
        <authorList>
            <person name="Kelly W."/>
        </authorList>
    </citation>
    <scope>NUCLEOTIDE SEQUENCE [LARGE SCALE GENOMIC DNA]</scope>
    <source>
        <strain evidence="3 4">NLAE-zl-C242</strain>
    </source>
</reference>